<dbReference type="EC" id="2.7.11.1" evidence="2"/>
<dbReference type="Pfam" id="PF14380">
    <property type="entry name" value="WAK_assoc"/>
    <property type="match status" value="1"/>
</dbReference>
<feature type="signal peptide" evidence="7">
    <location>
        <begin position="1"/>
        <end position="21"/>
    </location>
</feature>
<name>A0A9Q0G3Y8_9ROSI</name>
<accession>A0A9Q0G3Y8</accession>
<comment type="catalytic activity">
    <reaction evidence="6">
        <text>L-seryl-[protein] + ATP = O-phospho-L-seryl-[protein] + ADP + H(+)</text>
        <dbReference type="Rhea" id="RHEA:17989"/>
        <dbReference type="Rhea" id="RHEA-COMP:9863"/>
        <dbReference type="Rhea" id="RHEA-COMP:11604"/>
        <dbReference type="ChEBI" id="CHEBI:15378"/>
        <dbReference type="ChEBI" id="CHEBI:29999"/>
        <dbReference type="ChEBI" id="CHEBI:30616"/>
        <dbReference type="ChEBI" id="CHEBI:83421"/>
        <dbReference type="ChEBI" id="CHEBI:456216"/>
        <dbReference type="EC" id="2.7.11.1"/>
    </reaction>
</comment>
<dbReference type="GO" id="GO:0030247">
    <property type="term" value="F:polysaccharide binding"/>
    <property type="evidence" value="ECO:0007669"/>
    <property type="project" value="InterPro"/>
</dbReference>
<feature type="domain" description="Wall-associated receptor kinase C-terminal" evidence="9">
    <location>
        <begin position="170"/>
        <end position="244"/>
    </location>
</feature>
<dbReference type="AlphaFoldDB" id="A0A9Q0G3Y8"/>
<dbReference type="GO" id="GO:0016020">
    <property type="term" value="C:membrane"/>
    <property type="evidence" value="ECO:0007669"/>
    <property type="project" value="UniProtKB-SubCell"/>
</dbReference>
<evidence type="ECO:0000256" key="7">
    <source>
        <dbReference type="SAM" id="SignalP"/>
    </source>
</evidence>
<reference evidence="10" key="2">
    <citation type="journal article" date="2023" name="Plants (Basel)">
        <title>Annotation of the Turnera subulata (Passifloraceae) Draft Genome Reveals the S-Locus Evolved after the Divergence of Turneroideae from Passifloroideae in a Stepwise Manner.</title>
        <authorList>
            <person name="Henning P.M."/>
            <person name="Roalson E.H."/>
            <person name="Mir W."/>
            <person name="McCubbin A.G."/>
            <person name="Shore J.S."/>
        </authorList>
    </citation>
    <scope>NUCLEOTIDE SEQUENCE</scope>
    <source>
        <strain evidence="10">F60SS</strain>
    </source>
</reference>
<dbReference type="InterPro" id="IPR025287">
    <property type="entry name" value="WAK_GUB"/>
</dbReference>
<comment type="catalytic activity">
    <reaction evidence="5">
        <text>L-threonyl-[protein] + ATP = O-phospho-L-threonyl-[protein] + ADP + H(+)</text>
        <dbReference type="Rhea" id="RHEA:46608"/>
        <dbReference type="Rhea" id="RHEA-COMP:11060"/>
        <dbReference type="Rhea" id="RHEA-COMP:11605"/>
        <dbReference type="ChEBI" id="CHEBI:15378"/>
        <dbReference type="ChEBI" id="CHEBI:30013"/>
        <dbReference type="ChEBI" id="CHEBI:30616"/>
        <dbReference type="ChEBI" id="CHEBI:61977"/>
        <dbReference type="ChEBI" id="CHEBI:456216"/>
        <dbReference type="EC" id="2.7.11.1"/>
    </reaction>
</comment>
<keyword evidence="3 7" id="KW-0732">Signal</keyword>
<dbReference type="PANTHER" id="PTHR33138:SF1">
    <property type="entry name" value="OS01G0113900 PROTEIN"/>
    <property type="match status" value="1"/>
</dbReference>
<evidence type="ECO:0000313" key="11">
    <source>
        <dbReference type="Proteomes" id="UP001141552"/>
    </source>
</evidence>
<gene>
    <name evidence="10" type="ORF">Tsubulata_933675</name>
</gene>
<keyword evidence="11" id="KW-1185">Reference proteome</keyword>
<evidence type="ECO:0000256" key="4">
    <source>
        <dbReference type="ARBA" id="ARBA00023180"/>
    </source>
</evidence>
<dbReference type="Proteomes" id="UP001141552">
    <property type="component" value="Unassembled WGS sequence"/>
</dbReference>
<evidence type="ECO:0000256" key="2">
    <source>
        <dbReference type="ARBA" id="ARBA00012513"/>
    </source>
</evidence>
<evidence type="ECO:0000256" key="3">
    <source>
        <dbReference type="ARBA" id="ARBA00022729"/>
    </source>
</evidence>
<sequence>MSPPPHCFLSILFLFFIKSHGDNYLSPSSPTICPSHECGTIPIKYPFWSKDNLVSNQTFCGYPDFGLTCSNGKAILELPRDSYYVEDINYKDQTITLVDIDVTTQRNCPRARHNLSIDNLPLDYNSDLDVNISFYFNCSSSLSFGSIVGCLGSSDKLLQSYVALLVDGLDISNWFGICQEKVVVTVMKTNIPSSDDLTSGFAAAMNSGFVLDWRVLQDCRECEASQGYCGYSNLSKNVFCICNDSIQAHNCGSSGMSLTVIYSFIPD</sequence>
<evidence type="ECO:0000256" key="1">
    <source>
        <dbReference type="ARBA" id="ARBA00004167"/>
    </source>
</evidence>
<protein>
    <recommendedName>
        <fullName evidence="2">non-specific serine/threonine protein kinase</fullName>
        <ecNumber evidence="2">2.7.11.1</ecNumber>
    </recommendedName>
</protein>
<evidence type="ECO:0000256" key="5">
    <source>
        <dbReference type="ARBA" id="ARBA00047899"/>
    </source>
</evidence>
<dbReference type="EMBL" id="JAKUCV010002760">
    <property type="protein sequence ID" value="KAJ4841506.1"/>
    <property type="molecule type" value="Genomic_DNA"/>
</dbReference>
<comment type="caution">
    <text evidence="10">The sequence shown here is derived from an EMBL/GenBank/DDBJ whole genome shotgun (WGS) entry which is preliminary data.</text>
</comment>
<evidence type="ECO:0000259" key="9">
    <source>
        <dbReference type="Pfam" id="PF14380"/>
    </source>
</evidence>
<evidence type="ECO:0000256" key="6">
    <source>
        <dbReference type="ARBA" id="ARBA00048679"/>
    </source>
</evidence>
<dbReference type="Pfam" id="PF13947">
    <property type="entry name" value="GUB_WAK_bind"/>
    <property type="match status" value="1"/>
</dbReference>
<dbReference type="OrthoDB" id="635050at2759"/>
<reference evidence="10" key="1">
    <citation type="submission" date="2022-02" db="EMBL/GenBank/DDBJ databases">
        <authorList>
            <person name="Henning P.M."/>
            <person name="McCubbin A.G."/>
            <person name="Shore J.S."/>
        </authorList>
    </citation>
    <scope>NUCLEOTIDE SEQUENCE</scope>
    <source>
        <strain evidence="10">F60SS</strain>
        <tissue evidence="10">Leaves</tissue>
    </source>
</reference>
<comment type="subcellular location">
    <subcellularLocation>
        <location evidence="1">Membrane</location>
        <topology evidence="1">Single-pass membrane protein</topology>
    </subcellularLocation>
</comment>
<evidence type="ECO:0000259" key="8">
    <source>
        <dbReference type="Pfam" id="PF13947"/>
    </source>
</evidence>
<feature type="domain" description="Wall-associated receptor kinase galacturonan-binding" evidence="8">
    <location>
        <begin position="33"/>
        <end position="99"/>
    </location>
</feature>
<evidence type="ECO:0000313" key="10">
    <source>
        <dbReference type="EMBL" id="KAJ4841506.1"/>
    </source>
</evidence>
<dbReference type="PANTHER" id="PTHR33138">
    <property type="entry name" value="OS01G0690200 PROTEIN"/>
    <property type="match status" value="1"/>
</dbReference>
<keyword evidence="4" id="KW-0325">Glycoprotein</keyword>
<feature type="chain" id="PRO_5040391103" description="non-specific serine/threonine protein kinase" evidence="7">
    <location>
        <begin position="22"/>
        <end position="267"/>
    </location>
</feature>
<dbReference type="InterPro" id="IPR032872">
    <property type="entry name" value="WAK_assoc_C"/>
</dbReference>
<proteinExistence type="predicted"/>
<organism evidence="10 11">
    <name type="scientific">Turnera subulata</name>
    <dbReference type="NCBI Taxonomy" id="218843"/>
    <lineage>
        <taxon>Eukaryota</taxon>
        <taxon>Viridiplantae</taxon>
        <taxon>Streptophyta</taxon>
        <taxon>Embryophyta</taxon>
        <taxon>Tracheophyta</taxon>
        <taxon>Spermatophyta</taxon>
        <taxon>Magnoliopsida</taxon>
        <taxon>eudicotyledons</taxon>
        <taxon>Gunneridae</taxon>
        <taxon>Pentapetalae</taxon>
        <taxon>rosids</taxon>
        <taxon>fabids</taxon>
        <taxon>Malpighiales</taxon>
        <taxon>Passifloraceae</taxon>
        <taxon>Turnera</taxon>
    </lineage>
</organism>
<dbReference type="GO" id="GO:0004674">
    <property type="term" value="F:protein serine/threonine kinase activity"/>
    <property type="evidence" value="ECO:0007669"/>
    <property type="project" value="UniProtKB-EC"/>
</dbReference>